<keyword evidence="2" id="KW-1185">Reference proteome</keyword>
<organism evidence="1 2">
    <name type="scientific">Nocardia thailandica</name>
    <dbReference type="NCBI Taxonomy" id="257275"/>
    <lineage>
        <taxon>Bacteria</taxon>
        <taxon>Bacillati</taxon>
        <taxon>Actinomycetota</taxon>
        <taxon>Actinomycetes</taxon>
        <taxon>Mycobacteriales</taxon>
        <taxon>Nocardiaceae</taxon>
        <taxon>Nocardia</taxon>
    </lineage>
</organism>
<sequence>MTTTATVETLTAEVLVLMVGSRQVTVSVARQLDWFEVDDDEAQGFTPFGRVRTGDKSGERFEPCRQQARGAQVVRGRWGRWVSSEWDFEWIGRASSGSLILVRMMSNGLTSGDDEWDRQIQSWRELPLIVLAGLR</sequence>
<name>A0ABW6PXQ4_9NOCA</name>
<dbReference type="Proteomes" id="UP001601444">
    <property type="component" value="Unassembled WGS sequence"/>
</dbReference>
<accession>A0ABW6PXQ4</accession>
<dbReference type="RefSeq" id="WP_387703114.1">
    <property type="nucleotide sequence ID" value="NZ_JBIAMX010000029.1"/>
</dbReference>
<proteinExistence type="predicted"/>
<evidence type="ECO:0000313" key="1">
    <source>
        <dbReference type="EMBL" id="MFF0546930.1"/>
    </source>
</evidence>
<gene>
    <name evidence="1" type="ORF">ACFYTF_29245</name>
</gene>
<reference evidence="1 2" key="1">
    <citation type="submission" date="2024-10" db="EMBL/GenBank/DDBJ databases">
        <title>The Natural Products Discovery Center: Release of the First 8490 Sequenced Strains for Exploring Actinobacteria Biosynthetic Diversity.</title>
        <authorList>
            <person name="Kalkreuter E."/>
            <person name="Kautsar S.A."/>
            <person name="Yang D."/>
            <person name="Bader C.D."/>
            <person name="Teijaro C.N."/>
            <person name="Fluegel L."/>
            <person name="Davis C.M."/>
            <person name="Simpson J.R."/>
            <person name="Lauterbach L."/>
            <person name="Steele A.D."/>
            <person name="Gui C."/>
            <person name="Meng S."/>
            <person name="Li G."/>
            <person name="Viehrig K."/>
            <person name="Ye F."/>
            <person name="Su P."/>
            <person name="Kiefer A.F."/>
            <person name="Nichols A."/>
            <person name="Cepeda A.J."/>
            <person name="Yan W."/>
            <person name="Fan B."/>
            <person name="Jiang Y."/>
            <person name="Adhikari A."/>
            <person name="Zheng C.-J."/>
            <person name="Schuster L."/>
            <person name="Cowan T.M."/>
            <person name="Smanski M.J."/>
            <person name="Chevrette M.G."/>
            <person name="De Carvalho L.P.S."/>
            <person name="Shen B."/>
        </authorList>
    </citation>
    <scope>NUCLEOTIDE SEQUENCE [LARGE SCALE GENOMIC DNA]</scope>
    <source>
        <strain evidence="1 2">NPDC004045</strain>
    </source>
</reference>
<protein>
    <submittedName>
        <fullName evidence="1">Uncharacterized protein</fullName>
    </submittedName>
</protein>
<comment type="caution">
    <text evidence="1">The sequence shown here is derived from an EMBL/GenBank/DDBJ whole genome shotgun (WGS) entry which is preliminary data.</text>
</comment>
<evidence type="ECO:0000313" key="2">
    <source>
        <dbReference type="Proteomes" id="UP001601444"/>
    </source>
</evidence>
<dbReference type="EMBL" id="JBIAMX010000029">
    <property type="protein sequence ID" value="MFF0546930.1"/>
    <property type="molecule type" value="Genomic_DNA"/>
</dbReference>